<evidence type="ECO:0000256" key="8">
    <source>
        <dbReference type="ARBA" id="ARBA00023235"/>
    </source>
</evidence>
<evidence type="ECO:0000256" key="3">
    <source>
        <dbReference type="ARBA" id="ARBA00022519"/>
    </source>
</evidence>
<comment type="subcellular location">
    <subcellularLocation>
        <location evidence="1">Cell inner membrane</location>
        <topology evidence="1">Single-pass type II membrane protein</topology>
        <orientation evidence="1">Periplasmic side</orientation>
    </subcellularLocation>
</comment>
<evidence type="ECO:0000256" key="1">
    <source>
        <dbReference type="ARBA" id="ARBA00004382"/>
    </source>
</evidence>
<proteinExistence type="inferred from homology"/>
<protein>
    <recommendedName>
        <fullName evidence="10">Periplasmic chaperone PpiD</fullName>
    </recommendedName>
    <alternativeName>
        <fullName evidence="11">Periplasmic folding chaperone</fullName>
    </alternativeName>
</protein>
<dbReference type="Gene3D" id="1.10.4030.10">
    <property type="entry name" value="Porin chaperone SurA, peptide-binding domain"/>
    <property type="match status" value="1"/>
</dbReference>
<evidence type="ECO:0000256" key="11">
    <source>
        <dbReference type="ARBA" id="ARBA00042775"/>
    </source>
</evidence>
<dbReference type="EMBL" id="RBXP01000011">
    <property type="protein sequence ID" value="RKT60646.1"/>
    <property type="molecule type" value="Genomic_DNA"/>
</dbReference>
<dbReference type="InterPro" id="IPR027304">
    <property type="entry name" value="Trigger_fact/SurA_dom_sf"/>
</dbReference>
<gene>
    <name evidence="14" type="ORF">DFR40_0785</name>
</gene>
<evidence type="ECO:0000256" key="5">
    <source>
        <dbReference type="ARBA" id="ARBA00022989"/>
    </source>
</evidence>
<comment type="similarity">
    <text evidence="9">Belongs to the PpiD chaperone family.</text>
</comment>
<dbReference type="OrthoDB" id="9812372at2"/>
<dbReference type="SUPFAM" id="SSF54534">
    <property type="entry name" value="FKBP-like"/>
    <property type="match status" value="1"/>
</dbReference>
<keyword evidence="6" id="KW-0472">Membrane</keyword>
<evidence type="ECO:0000313" key="14">
    <source>
        <dbReference type="EMBL" id="RKT60646.1"/>
    </source>
</evidence>
<dbReference type="Pfam" id="PF13624">
    <property type="entry name" value="SurA_N_3"/>
    <property type="match status" value="1"/>
</dbReference>
<evidence type="ECO:0000313" key="15">
    <source>
        <dbReference type="Proteomes" id="UP000270626"/>
    </source>
</evidence>
<dbReference type="RefSeq" id="WP_121457154.1">
    <property type="nucleotide sequence ID" value="NZ_RBXP01000011.1"/>
</dbReference>
<sequence>MFDAVRNNKKIVQVFLVLIALPFAFFGLDSYVNGGGAGADVAKVGNIKISQQEFQQSLREQQERLRAQLGQVDPKMLDNPEFRKAILNDLVDQRLLVLEAGKRRLFAGNDAVVNAIASIEAFQQDGKFSQERYEAVLRSQGMSPAGFEAQVRQDLTLQQLAGTIARTGTLSTTVSERILALQTEQREVQEVLLATADYLGKVKLADGAARKFYDDNSKQFETPDQARVEYVVLAQNSVEVKVADSEIKAWYDGHKDRYQQPEERRASHILIASEKLGKDKARAKAEEVLAEVQKKPAAFGELARKYSDDPGSAAQGGDLGFFGRGMMVKPFEDAAFGMKEGETSGIVESDFGFHIIRLATVRAAKEKPLAEVRGEIESELKAAAAARKFAEAAEAFSNLVYEQSDSLQPAADQFKLKIEQSGWLGRQANPANGPLGNAKLIEALFSEESVKSKRNTEAVEIAPNTLVSARIVEYKPAALQPFESLQPTIEKMLASQEAQKLAKADGEARLAALKSGDDKLAWGGVKRVSRMDARQLPPAALQPVFRMNAGKLPAYTGVELPGSGYALYRLNKVGAGDKLDDVRRQGLIGQLRSLAAQEELEIYLSALRARYKVEINEKALTASER</sequence>
<accession>A0A495WGJ1</accession>
<keyword evidence="4" id="KW-0812">Transmembrane</keyword>
<feature type="domain" description="PpiC" evidence="13">
    <location>
        <begin position="261"/>
        <end position="360"/>
    </location>
</feature>
<evidence type="ECO:0000256" key="6">
    <source>
        <dbReference type="ARBA" id="ARBA00023136"/>
    </source>
</evidence>
<reference evidence="14 15" key="1">
    <citation type="submission" date="2018-10" db="EMBL/GenBank/DDBJ databases">
        <title>Genomic Encyclopedia of Type Strains, Phase IV (KMG-IV): sequencing the most valuable type-strain genomes for metagenomic binning, comparative biology and taxonomic classification.</title>
        <authorList>
            <person name="Goeker M."/>
        </authorList>
    </citation>
    <scope>NUCLEOTIDE SEQUENCE [LARGE SCALE GENOMIC DNA]</scope>
    <source>
        <strain evidence="14 15">DSM 23841</strain>
    </source>
</reference>
<evidence type="ECO:0000256" key="4">
    <source>
        <dbReference type="ARBA" id="ARBA00022692"/>
    </source>
</evidence>
<keyword evidence="2" id="KW-1003">Cell membrane</keyword>
<keyword evidence="15" id="KW-1185">Reference proteome</keyword>
<dbReference type="InterPro" id="IPR000297">
    <property type="entry name" value="PPIase_PpiC"/>
</dbReference>
<dbReference type="Proteomes" id="UP000270626">
    <property type="component" value="Unassembled WGS sequence"/>
</dbReference>
<evidence type="ECO:0000256" key="10">
    <source>
        <dbReference type="ARBA" id="ARBA00040743"/>
    </source>
</evidence>
<keyword evidence="3" id="KW-0997">Cell inner membrane</keyword>
<keyword evidence="7" id="KW-0143">Chaperone</keyword>
<keyword evidence="5" id="KW-1133">Transmembrane helix</keyword>
<comment type="caution">
    <text evidence="14">The sequence shown here is derived from an EMBL/GenBank/DDBJ whole genome shotgun (WGS) entry which is preliminary data.</text>
</comment>
<dbReference type="AlphaFoldDB" id="A0A495WGJ1"/>
<dbReference type="SUPFAM" id="SSF109998">
    <property type="entry name" value="Triger factor/SurA peptide-binding domain-like"/>
    <property type="match status" value="1"/>
</dbReference>
<dbReference type="PROSITE" id="PS01096">
    <property type="entry name" value="PPIC_PPIASE_1"/>
    <property type="match status" value="1"/>
</dbReference>
<dbReference type="InterPro" id="IPR052029">
    <property type="entry name" value="PpiD_chaperone"/>
</dbReference>
<name>A0A495WGJ1_9RHOO</name>
<dbReference type="InterPro" id="IPR046357">
    <property type="entry name" value="PPIase_dom_sf"/>
</dbReference>
<dbReference type="PANTHER" id="PTHR47529:SF1">
    <property type="entry name" value="PERIPLASMIC CHAPERONE PPID"/>
    <property type="match status" value="1"/>
</dbReference>
<keyword evidence="12" id="KW-0697">Rotamase</keyword>
<organism evidence="14 15">
    <name type="scientific">Azonexus fungiphilus</name>
    <dbReference type="NCBI Taxonomy" id="146940"/>
    <lineage>
        <taxon>Bacteria</taxon>
        <taxon>Pseudomonadati</taxon>
        <taxon>Pseudomonadota</taxon>
        <taxon>Betaproteobacteria</taxon>
        <taxon>Rhodocyclales</taxon>
        <taxon>Azonexaceae</taxon>
        <taxon>Azonexus</taxon>
    </lineage>
</organism>
<dbReference type="InterPro" id="IPR023058">
    <property type="entry name" value="PPIase_PpiC_CS"/>
</dbReference>
<dbReference type="PANTHER" id="PTHR47529">
    <property type="entry name" value="PEPTIDYL-PROLYL CIS-TRANS ISOMERASE D"/>
    <property type="match status" value="1"/>
</dbReference>
<evidence type="ECO:0000259" key="13">
    <source>
        <dbReference type="PROSITE" id="PS50198"/>
    </source>
</evidence>
<evidence type="ECO:0000256" key="2">
    <source>
        <dbReference type="ARBA" id="ARBA00022475"/>
    </source>
</evidence>
<dbReference type="GO" id="GO:0003755">
    <property type="term" value="F:peptidyl-prolyl cis-trans isomerase activity"/>
    <property type="evidence" value="ECO:0007669"/>
    <property type="project" value="UniProtKB-KW"/>
</dbReference>
<dbReference type="GO" id="GO:0005886">
    <property type="term" value="C:plasma membrane"/>
    <property type="evidence" value="ECO:0007669"/>
    <property type="project" value="UniProtKB-SubCell"/>
</dbReference>
<evidence type="ECO:0000256" key="7">
    <source>
        <dbReference type="ARBA" id="ARBA00023186"/>
    </source>
</evidence>
<evidence type="ECO:0000256" key="12">
    <source>
        <dbReference type="PROSITE-ProRule" id="PRU00278"/>
    </source>
</evidence>
<dbReference type="Pfam" id="PF13616">
    <property type="entry name" value="Rotamase_3"/>
    <property type="match status" value="1"/>
</dbReference>
<evidence type="ECO:0000256" key="9">
    <source>
        <dbReference type="ARBA" id="ARBA00038408"/>
    </source>
</evidence>
<dbReference type="Gene3D" id="3.10.50.40">
    <property type="match status" value="1"/>
</dbReference>
<dbReference type="PROSITE" id="PS50198">
    <property type="entry name" value="PPIC_PPIASE_2"/>
    <property type="match status" value="1"/>
</dbReference>
<keyword evidence="8 12" id="KW-0413">Isomerase</keyword>